<evidence type="ECO:0000256" key="1">
    <source>
        <dbReference type="SAM" id="Coils"/>
    </source>
</evidence>
<accession>A0A8T1NVC3</accession>
<gene>
    <name evidence="2" type="ORF">CIPAW_11G050000</name>
</gene>
<feature type="coiled-coil region" evidence="1">
    <location>
        <begin position="54"/>
        <end position="196"/>
    </location>
</feature>
<organism evidence="2 3">
    <name type="scientific">Carya illinoinensis</name>
    <name type="common">Pecan</name>
    <dbReference type="NCBI Taxonomy" id="32201"/>
    <lineage>
        <taxon>Eukaryota</taxon>
        <taxon>Viridiplantae</taxon>
        <taxon>Streptophyta</taxon>
        <taxon>Embryophyta</taxon>
        <taxon>Tracheophyta</taxon>
        <taxon>Spermatophyta</taxon>
        <taxon>Magnoliopsida</taxon>
        <taxon>eudicotyledons</taxon>
        <taxon>Gunneridae</taxon>
        <taxon>Pentapetalae</taxon>
        <taxon>rosids</taxon>
        <taxon>fabids</taxon>
        <taxon>Fagales</taxon>
        <taxon>Juglandaceae</taxon>
        <taxon>Carya</taxon>
    </lineage>
</organism>
<dbReference type="OrthoDB" id="2020741at2759"/>
<keyword evidence="3" id="KW-1185">Reference proteome</keyword>
<sequence>MMPCIALPIFRDGLNLLRNDTGIYLFCTSVYFLLARMSHETKTDTENFSDIEELFQIETRCRELKKEKNMLKDSQSESFELIRRLEQHVKSLSKARSEDKKHIQKLEKELLNCSQEIDYLQDQLNVRNTEVNCLIEHVHSLELKLADIEDLHDKVDRSREELKRSDSERLLLLQELDRKEAELQNSALCIEKLEESIATMALESQCEIESMKLDIMALEQSCFEANKIQEETTEERARMNGIIQELEAQFQDAQKIIESLDEENKELKEKLDMSEKNARLFCQGIEEWLQNKDRSYQKSQICLSKPEDKLSILKEFGTCGEVLGPLLSQLAKECRVDADSRTKMENMSRQIQEYELLVKQLKEELREEKLKAKEEAEDLAQEMAELRYQITGLLEEECKRRAYIEQASLQRISELEAQVQKEKRKSFAAVGHLHEV</sequence>
<name>A0A8T1NVC3_CARIL</name>
<dbReference type="PANTHER" id="PTHR36390:SF1">
    <property type="entry name" value="MYOSIN HEAVY CHAIN-LIKE PROTEIN"/>
    <property type="match status" value="1"/>
</dbReference>
<reference evidence="2" key="1">
    <citation type="submission" date="2020-12" db="EMBL/GenBank/DDBJ databases">
        <title>WGS assembly of Carya illinoinensis cv. Pawnee.</title>
        <authorList>
            <person name="Platts A."/>
            <person name="Shu S."/>
            <person name="Wright S."/>
            <person name="Barry K."/>
            <person name="Edger P."/>
            <person name="Pires J.C."/>
            <person name="Schmutz J."/>
        </authorList>
    </citation>
    <scope>NUCLEOTIDE SEQUENCE</scope>
    <source>
        <tissue evidence="2">Leaf</tissue>
    </source>
</reference>
<dbReference type="EMBL" id="CM031819">
    <property type="protein sequence ID" value="KAG6635549.1"/>
    <property type="molecule type" value="Genomic_DNA"/>
</dbReference>
<evidence type="ECO:0000313" key="2">
    <source>
        <dbReference type="EMBL" id="KAG6635549.1"/>
    </source>
</evidence>
<keyword evidence="1" id="KW-0175">Coiled coil</keyword>
<dbReference type="Proteomes" id="UP000811609">
    <property type="component" value="Chromosome 11"/>
</dbReference>
<dbReference type="AlphaFoldDB" id="A0A8T1NVC3"/>
<evidence type="ECO:0000313" key="3">
    <source>
        <dbReference type="Proteomes" id="UP000811609"/>
    </source>
</evidence>
<protein>
    <submittedName>
        <fullName evidence="2">Uncharacterized protein</fullName>
    </submittedName>
</protein>
<feature type="coiled-coil region" evidence="1">
    <location>
        <begin position="344"/>
        <end position="425"/>
    </location>
</feature>
<comment type="caution">
    <text evidence="2">The sequence shown here is derived from an EMBL/GenBank/DDBJ whole genome shotgun (WGS) entry which is preliminary data.</text>
</comment>
<feature type="coiled-coil region" evidence="1">
    <location>
        <begin position="229"/>
        <end position="277"/>
    </location>
</feature>
<proteinExistence type="predicted"/>
<dbReference type="PANTHER" id="PTHR36390">
    <property type="entry name" value="MYOSIN HEAVY CHAIN-LIKE PROTEIN"/>
    <property type="match status" value="1"/>
</dbReference>